<dbReference type="Pfam" id="PF01344">
    <property type="entry name" value="Kelch_1"/>
    <property type="match status" value="1"/>
</dbReference>
<keyword evidence="1" id="KW-0880">Kelch repeat</keyword>
<dbReference type="Proteomes" id="UP000029121">
    <property type="component" value="Unassembled WGS sequence"/>
</dbReference>
<name>R0H374_9BRAS</name>
<accession>R0H374</accession>
<dbReference type="EMBL" id="KB870811">
    <property type="protein sequence ID" value="EOA19120.1"/>
    <property type="molecule type" value="Genomic_DNA"/>
</dbReference>
<dbReference type="eggNOG" id="KOG1072">
    <property type="taxonomic scope" value="Eukaryota"/>
</dbReference>
<dbReference type="SUPFAM" id="SSF117281">
    <property type="entry name" value="Kelch motif"/>
    <property type="match status" value="1"/>
</dbReference>
<dbReference type="InterPro" id="IPR015915">
    <property type="entry name" value="Kelch-typ_b-propeller"/>
</dbReference>
<dbReference type="GO" id="GO:0005829">
    <property type="term" value="C:cytosol"/>
    <property type="evidence" value="ECO:0007669"/>
    <property type="project" value="TreeGrafter"/>
</dbReference>
<evidence type="ECO:0000313" key="3">
    <source>
        <dbReference type="EMBL" id="EOA19120.1"/>
    </source>
</evidence>
<keyword evidence="2" id="KW-0677">Repeat</keyword>
<dbReference type="InterPro" id="IPR006652">
    <property type="entry name" value="Kelch_1"/>
</dbReference>
<evidence type="ECO:0000256" key="2">
    <source>
        <dbReference type="ARBA" id="ARBA00022737"/>
    </source>
</evidence>
<dbReference type="AlphaFoldDB" id="R0H374"/>
<dbReference type="PANTHER" id="PTHR46122">
    <property type="entry name" value="GALACTOSE OXIDASE/KELCH REPEAT PROTEIN-RELATED"/>
    <property type="match status" value="1"/>
</dbReference>
<dbReference type="KEGG" id="crb:17880605"/>
<dbReference type="PANTHER" id="PTHR46122:SF7">
    <property type="entry name" value="GALACTOSE OXIDASE_KELCH REPEAT SUPERFAMILY PROTEIN"/>
    <property type="match status" value="1"/>
</dbReference>
<dbReference type="STRING" id="81985.R0H374"/>
<evidence type="ECO:0000256" key="1">
    <source>
        <dbReference type="ARBA" id="ARBA00022441"/>
    </source>
</evidence>
<gene>
    <name evidence="3" type="ORF">CARUB_v10007789mg</name>
</gene>
<dbReference type="GO" id="GO:0005634">
    <property type="term" value="C:nucleus"/>
    <property type="evidence" value="ECO:0007669"/>
    <property type="project" value="UniProtKB-ARBA"/>
</dbReference>
<evidence type="ECO:0000313" key="4">
    <source>
        <dbReference type="Proteomes" id="UP000029121"/>
    </source>
</evidence>
<organism evidence="3 4">
    <name type="scientific">Capsella rubella</name>
    <dbReference type="NCBI Taxonomy" id="81985"/>
    <lineage>
        <taxon>Eukaryota</taxon>
        <taxon>Viridiplantae</taxon>
        <taxon>Streptophyta</taxon>
        <taxon>Embryophyta</taxon>
        <taxon>Tracheophyta</taxon>
        <taxon>Spermatophyta</taxon>
        <taxon>Magnoliopsida</taxon>
        <taxon>eudicotyledons</taxon>
        <taxon>Gunneridae</taxon>
        <taxon>Pentapetalae</taxon>
        <taxon>rosids</taxon>
        <taxon>malvids</taxon>
        <taxon>Brassicales</taxon>
        <taxon>Brassicaceae</taxon>
        <taxon>Camelineae</taxon>
        <taxon>Capsella</taxon>
    </lineage>
</organism>
<proteinExistence type="predicted"/>
<dbReference type="OrthoDB" id="191037at2759"/>
<sequence>MSKEEARIAREMLMLSKYQAPRIEESLSRSESTIQPKLPDLNMMYDPEREEEGRELVKALENLTNPESQDAAHYGISKLYSELEVEIFARVSCTQYWKLNFLNKEFSQLLQSREIFKVRRELGLVQPYVFMFSGGDTCWTVFGQDFKNFRQLPEIPSDTCFLYGDKETICAGTHLIVIGKEEKSLVVWRYEMEMDKWIKDEMITPRVMYASASHGTNAFFAGGINISENGIPEVVNVAERYDSETKTWKAMKAMHKRRKSSSGFFLRGKFYALGGRNENEVYLTCGERYDEMTDSWTLIPDMLKGMMFEACQSPPLIAVVNDELYLLESWCNEVWVYDMNANAWKNLGVVPVRANAAYGWGVAFKSVGDRLLVIGASSAQPSNKTMSVYTCRPSEQMVWEENKHCCDGVQLDHFIRNCCVMFT</sequence>
<dbReference type="Gene3D" id="2.120.10.80">
    <property type="entry name" value="Kelch-type beta propeller"/>
    <property type="match status" value="1"/>
</dbReference>
<dbReference type="InterPro" id="IPR052439">
    <property type="entry name" value="F-box/Kelch-repeat"/>
</dbReference>
<keyword evidence="4" id="KW-1185">Reference proteome</keyword>
<protein>
    <submittedName>
        <fullName evidence="3">Uncharacterized protein</fullName>
    </submittedName>
</protein>
<reference evidence="4" key="1">
    <citation type="journal article" date="2013" name="Nat. Genet.">
        <title>The Capsella rubella genome and the genomic consequences of rapid mating system evolution.</title>
        <authorList>
            <person name="Slotte T."/>
            <person name="Hazzouri K.M."/>
            <person name="Agren J.A."/>
            <person name="Koenig D."/>
            <person name="Maumus F."/>
            <person name="Guo Y.L."/>
            <person name="Steige K."/>
            <person name="Platts A.E."/>
            <person name="Escobar J.S."/>
            <person name="Newman L.K."/>
            <person name="Wang W."/>
            <person name="Mandakova T."/>
            <person name="Vello E."/>
            <person name="Smith L.M."/>
            <person name="Henz S.R."/>
            <person name="Steffen J."/>
            <person name="Takuno S."/>
            <person name="Brandvain Y."/>
            <person name="Coop G."/>
            <person name="Andolfatto P."/>
            <person name="Hu T.T."/>
            <person name="Blanchette M."/>
            <person name="Clark R.M."/>
            <person name="Quesneville H."/>
            <person name="Nordborg M."/>
            <person name="Gaut B.S."/>
            <person name="Lysak M.A."/>
            <person name="Jenkins J."/>
            <person name="Grimwood J."/>
            <person name="Chapman J."/>
            <person name="Prochnik S."/>
            <person name="Shu S."/>
            <person name="Rokhsar D."/>
            <person name="Schmutz J."/>
            <person name="Weigel D."/>
            <person name="Wright S.I."/>
        </authorList>
    </citation>
    <scope>NUCLEOTIDE SEQUENCE [LARGE SCALE GENOMIC DNA]</scope>
    <source>
        <strain evidence="4">cv. Monte Gargano</strain>
    </source>
</reference>